<dbReference type="PANTHER" id="PTHR43735">
    <property type="entry name" value="APOPTOSIS-INDUCING FACTOR 1"/>
    <property type="match status" value="1"/>
</dbReference>
<evidence type="ECO:0000313" key="6">
    <source>
        <dbReference type="EMBL" id="UNI19810.1"/>
    </source>
</evidence>
<dbReference type="Pfam" id="PF07992">
    <property type="entry name" value="Pyr_redox_2"/>
    <property type="match status" value="1"/>
</dbReference>
<dbReference type="GO" id="GO:0005737">
    <property type="term" value="C:cytoplasm"/>
    <property type="evidence" value="ECO:0007669"/>
    <property type="project" value="TreeGrafter"/>
</dbReference>
<dbReference type="AlphaFoldDB" id="A0A9Q8QHL7"/>
<dbReference type="GeneID" id="72067910"/>
<dbReference type="GO" id="GO:0004174">
    <property type="term" value="F:electron-transferring-flavoprotein dehydrogenase activity"/>
    <property type="evidence" value="ECO:0007669"/>
    <property type="project" value="TreeGrafter"/>
</dbReference>
<dbReference type="OrthoDB" id="202203at2759"/>
<dbReference type="PRINTS" id="PR00368">
    <property type="entry name" value="FADPNR"/>
</dbReference>
<dbReference type="RefSeq" id="XP_047843291.1">
    <property type="nucleotide sequence ID" value="XM_047987306.1"/>
</dbReference>
<evidence type="ECO:0000256" key="2">
    <source>
        <dbReference type="ARBA" id="ARBA00022630"/>
    </source>
</evidence>
<keyword evidence="4" id="KW-0560">Oxidoreductase</keyword>
<dbReference type="InterPro" id="IPR023753">
    <property type="entry name" value="FAD/NAD-binding_dom"/>
</dbReference>
<dbReference type="EMBL" id="CP086358">
    <property type="protein sequence ID" value="UNI19810.1"/>
    <property type="molecule type" value="Genomic_DNA"/>
</dbReference>
<dbReference type="SUPFAM" id="SSF51905">
    <property type="entry name" value="FAD/NAD(P)-binding domain"/>
    <property type="match status" value="2"/>
</dbReference>
<organism evidence="6 7">
    <name type="scientific">Purpureocillium takamizusanense</name>
    <dbReference type="NCBI Taxonomy" id="2060973"/>
    <lineage>
        <taxon>Eukaryota</taxon>
        <taxon>Fungi</taxon>
        <taxon>Dikarya</taxon>
        <taxon>Ascomycota</taxon>
        <taxon>Pezizomycotina</taxon>
        <taxon>Sordariomycetes</taxon>
        <taxon>Hypocreomycetidae</taxon>
        <taxon>Hypocreales</taxon>
        <taxon>Ophiocordycipitaceae</taxon>
        <taxon>Purpureocillium</taxon>
    </lineage>
</organism>
<evidence type="ECO:0000313" key="7">
    <source>
        <dbReference type="Proteomes" id="UP000829364"/>
    </source>
</evidence>
<keyword evidence="3" id="KW-0274">FAD</keyword>
<evidence type="ECO:0000256" key="1">
    <source>
        <dbReference type="ARBA" id="ARBA00006442"/>
    </source>
</evidence>
<proteinExistence type="inferred from homology"/>
<dbReference type="PRINTS" id="PR00469">
    <property type="entry name" value="PNDRDTASEII"/>
</dbReference>
<feature type="domain" description="FAD/NAD(P)-binding" evidence="5">
    <location>
        <begin position="4"/>
        <end position="297"/>
    </location>
</feature>
<accession>A0A9Q8QHL7</accession>
<evidence type="ECO:0000259" key="5">
    <source>
        <dbReference type="Pfam" id="PF07992"/>
    </source>
</evidence>
<keyword evidence="2" id="KW-0285">Flavoprotein</keyword>
<name>A0A9Q8QHL7_9HYPO</name>
<dbReference type="Gene3D" id="3.50.50.100">
    <property type="match status" value="1"/>
</dbReference>
<sequence length="385" mass="41067">MTQTVVILGAGWAGLPLAHKLLKHTAPKTALKVILVTPNSSFFWNIAAARGLIPGEIPDKHLFLPIAPGFGRYPPKTFELVLGRAENIDESANTVKVITNAGKAQEIPYTQLVIATGSRISSELPLKPLGNDRVTLDAWHALQRRVGDAKSIVVAGAGPNGVEVAGELAAKYGSAKTITLIVSGNRPLEGGGYGLKTSLIATVDSDLQQLGVRLVRNARVVSDEADSNDKGRRILTLSNGSTFKTDCYLPLHGVRVNTSFVPPHMLDECGNVKQDPSLRVAGTRNVWALGDVGDTETKQLTVTDDQVIHVAAALDSTLTGSGSVAPYSPLGKPMLFLAMGRKYATGQTGGWRIWGPLVAWVKGRKLFVDTAEAYVEGTRLRHAAM</sequence>
<reference evidence="6" key="1">
    <citation type="submission" date="2021-11" db="EMBL/GenBank/DDBJ databases">
        <title>Purpureocillium_takamizusanense_genome.</title>
        <authorList>
            <person name="Nguyen N.-H."/>
        </authorList>
    </citation>
    <scope>NUCLEOTIDE SEQUENCE</scope>
    <source>
        <strain evidence="6">PT3</strain>
    </source>
</reference>
<keyword evidence="7" id="KW-1185">Reference proteome</keyword>
<evidence type="ECO:0000256" key="4">
    <source>
        <dbReference type="ARBA" id="ARBA00023002"/>
    </source>
</evidence>
<dbReference type="Proteomes" id="UP000829364">
    <property type="component" value="Chromosome 5"/>
</dbReference>
<dbReference type="GO" id="GO:0050660">
    <property type="term" value="F:flavin adenine dinucleotide binding"/>
    <property type="evidence" value="ECO:0007669"/>
    <property type="project" value="TreeGrafter"/>
</dbReference>
<dbReference type="PANTHER" id="PTHR43735:SF3">
    <property type="entry name" value="FERROPTOSIS SUPPRESSOR PROTEIN 1"/>
    <property type="match status" value="1"/>
</dbReference>
<dbReference type="KEGG" id="ptkz:JDV02_005961"/>
<comment type="similarity">
    <text evidence="1">Belongs to the FAD-dependent oxidoreductase family.</text>
</comment>
<dbReference type="InterPro" id="IPR036188">
    <property type="entry name" value="FAD/NAD-bd_sf"/>
</dbReference>
<gene>
    <name evidence="6" type="ORF">JDV02_005961</name>
</gene>
<evidence type="ECO:0000256" key="3">
    <source>
        <dbReference type="ARBA" id="ARBA00022827"/>
    </source>
</evidence>
<protein>
    <recommendedName>
        <fullName evidence="5">FAD/NAD(P)-binding domain-containing protein</fullName>
    </recommendedName>
</protein>